<gene>
    <name evidence="2" type="ORF">A9E74_02192</name>
</gene>
<dbReference type="AlphaFoldDB" id="A0A1E3GQ03"/>
<evidence type="ECO:0000313" key="3">
    <source>
        <dbReference type="Proteomes" id="UP000094379"/>
    </source>
</evidence>
<sequence length="262" mass="31617">MLPDGIYCGWVHHQRHLPKNHEFQYPLAMLMLDLDELQMHFKRSRFWSLERFNLISFYRKDYLQSDQADLKKAVEELIQQRSGESFSGKVKIFTHPRYLGLIFNPVTFYFCVDQDQLKFIVAEINNTPWNERHAYVLKVDQQQTQPWHFDFDKQFHISPFMPMDIQYHWRFKLDNDAVNINMVLFREGERQFDATLHADFQPMTAKSMRWLPIRYPLQTLRVVMRIYWQALRLWGKHTPTFSHPDQQAETVTQPVIPHGDDK</sequence>
<evidence type="ECO:0008006" key="4">
    <source>
        <dbReference type="Google" id="ProtNLM"/>
    </source>
</evidence>
<evidence type="ECO:0000256" key="1">
    <source>
        <dbReference type="SAM" id="MobiDB-lite"/>
    </source>
</evidence>
<dbReference type="PANTHER" id="PTHR33973:SF4">
    <property type="entry name" value="OS07G0153300 PROTEIN"/>
    <property type="match status" value="1"/>
</dbReference>
<feature type="region of interest" description="Disordered" evidence="1">
    <location>
        <begin position="242"/>
        <end position="262"/>
    </location>
</feature>
<accession>A0A1E3GQ03</accession>
<dbReference type="Proteomes" id="UP000094379">
    <property type="component" value="Unassembled WGS sequence"/>
</dbReference>
<dbReference type="RefSeq" id="WP_069296594.1">
    <property type="nucleotide sequence ID" value="NZ_MCRI01000028.1"/>
</dbReference>
<dbReference type="EMBL" id="MCRI01000028">
    <property type="protein sequence ID" value="ODN66097.1"/>
    <property type="molecule type" value="Genomic_DNA"/>
</dbReference>
<comment type="caution">
    <text evidence="2">The sequence shown here is derived from an EMBL/GenBank/DDBJ whole genome shotgun (WGS) entry which is preliminary data.</text>
</comment>
<keyword evidence="3" id="KW-1185">Reference proteome</keyword>
<dbReference type="PANTHER" id="PTHR33973">
    <property type="entry name" value="OS07G0153300 PROTEIN"/>
    <property type="match status" value="1"/>
</dbReference>
<proteinExistence type="predicted"/>
<reference evidence="2 3" key="1">
    <citation type="submission" date="2016-07" db="EMBL/GenBank/DDBJ databases">
        <title>Draft Genome Sequence of Methylophaga muralis Bur 1.</title>
        <authorList>
            <person name="Vasilenko O.V."/>
            <person name="Doronina N.V."/>
            <person name="Shmareva M.N."/>
            <person name="Tarlachkov S.V."/>
            <person name="Mustakhimov I."/>
            <person name="Trotsenko Y.A."/>
        </authorList>
    </citation>
    <scope>NUCLEOTIDE SEQUENCE [LARGE SCALE GENOMIC DNA]</scope>
    <source>
        <strain evidence="2 3">Bur 1</strain>
    </source>
</reference>
<dbReference type="PATRIC" id="fig|291169.3.peg.2202"/>
<name>A0A1E3GQ03_9GAMM</name>
<evidence type="ECO:0000313" key="2">
    <source>
        <dbReference type="EMBL" id="ODN66097.1"/>
    </source>
</evidence>
<protein>
    <recommendedName>
        <fullName evidence="4">DUF1365 domain-containing protein</fullName>
    </recommendedName>
</protein>
<dbReference type="Pfam" id="PF07103">
    <property type="entry name" value="DUF1365"/>
    <property type="match status" value="1"/>
</dbReference>
<organism evidence="2 3">
    <name type="scientific">Methylophaga muralis</name>
    <dbReference type="NCBI Taxonomy" id="291169"/>
    <lineage>
        <taxon>Bacteria</taxon>
        <taxon>Pseudomonadati</taxon>
        <taxon>Pseudomonadota</taxon>
        <taxon>Gammaproteobacteria</taxon>
        <taxon>Thiotrichales</taxon>
        <taxon>Piscirickettsiaceae</taxon>
        <taxon>Methylophaga</taxon>
    </lineage>
</organism>
<dbReference type="STRING" id="291169.A9E74_02192"/>
<dbReference type="InterPro" id="IPR010775">
    <property type="entry name" value="DUF1365"/>
</dbReference>
<feature type="compositionally biased region" description="Polar residues" evidence="1">
    <location>
        <begin position="242"/>
        <end position="253"/>
    </location>
</feature>